<organism evidence="2 3">
    <name type="scientific">Ketogulonicigenium robustum</name>
    <dbReference type="NCBI Taxonomy" id="92947"/>
    <lineage>
        <taxon>Bacteria</taxon>
        <taxon>Pseudomonadati</taxon>
        <taxon>Pseudomonadota</taxon>
        <taxon>Alphaproteobacteria</taxon>
        <taxon>Rhodobacterales</taxon>
        <taxon>Roseobacteraceae</taxon>
        <taxon>Ketogulonicigenium</taxon>
    </lineage>
</organism>
<evidence type="ECO:0000259" key="1">
    <source>
        <dbReference type="PROSITE" id="PS51704"/>
    </source>
</evidence>
<dbReference type="PROSITE" id="PS51704">
    <property type="entry name" value="GP_PDE"/>
    <property type="match status" value="1"/>
</dbReference>
<accession>A0A1W6NXH2</accession>
<dbReference type="InterPro" id="IPR030395">
    <property type="entry name" value="GP_PDE_dom"/>
</dbReference>
<dbReference type="SUPFAM" id="SSF51695">
    <property type="entry name" value="PLC-like phosphodiesterases"/>
    <property type="match status" value="1"/>
</dbReference>
<keyword evidence="3" id="KW-1185">Reference proteome</keyword>
<keyword evidence="2" id="KW-0378">Hydrolase</keyword>
<dbReference type="Pfam" id="PF03009">
    <property type="entry name" value="GDPD"/>
    <property type="match status" value="1"/>
</dbReference>
<dbReference type="Gene3D" id="3.20.20.190">
    <property type="entry name" value="Phosphatidylinositol (PI) phosphodiesterase"/>
    <property type="match status" value="1"/>
</dbReference>
<protein>
    <submittedName>
        <fullName evidence="2">Glycerophosphoryl diester phosphodiesterase</fullName>
        <ecNumber evidence="2">3.1.4.46</ecNumber>
    </submittedName>
</protein>
<dbReference type="Proteomes" id="UP000242447">
    <property type="component" value="Chromosome"/>
</dbReference>
<dbReference type="AlphaFoldDB" id="A0A1W6NXH2"/>
<dbReference type="PANTHER" id="PTHR46211">
    <property type="entry name" value="GLYCEROPHOSPHORYL DIESTER PHOSPHODIESTERASE"/>
    <property type="match status" value="1"/>
</dbReference>
<dbReference type="STRING" id="92947.BVG79_00594"/>
<dbReference type="EMBL" id="CP019937">
    <property type="protein sequence ID" value="ARO13946.1"/>
    <property type="molecule type" value="Genomic_DNA"/>
</dbReference>
<dbReference type="KEGG" id="kro:BVG79_00594"/>
<feature type="domain" description="GP-PDE" evidence="1">
    <location>
        <begin position="2"/>
        <end position="240"/>
    </location>
</feature>
<dbReference type="InterPro" id="IPR017946">
    <property type="entry name" value="PLC-like_Pdiesterase_TIM-brl"/>
</dbReference>
<dbReference type="GO" id="GO:0008889">
    <property type="term" value="F:glycerophosphodiester phosphodiesterase activity"/>
    <property type="evidence" value="ECO:0007669"/>
    <property type="project" value="UniProtKB-EC"/>
</dbReference>
<name>A0A1W6NXH2_9RHOB</name>
<reference evidence="2 3" key="1">
    <citation type="submission" date="2017-02" db="EMBL/GenBank/DDBJ databases">
        <title>Ketogulonicigenium robustum SPU B003 Genome sequencing and assembly.</title>
        <authorList>
            <person name="Li Y."/>
            <person name="Liu L."/>
            <person name="Wang C."/>
            <person name="Zhang M."/>
            <person name="Zhang T."/>
            <person name="Zhang Y."/>
        </authorList>
    </citation>
    <scope>NUCLEOTIDE SEQUENCE [LARGE SCALE GENOMIC DNA]</scope>
    <source>
        <strain evidence="2 3">SPU_B003</strain>
    </source>
</reference>
<proteinExistence type="predicted"/>
<sequence>MTRIASHRGGTLEFGDSTHAGFTATAQMPLDEVEFDLHPTRDGAIIVHHDATLDRTTDRTGAIAQMTLADVQAARISYGHGTGPITLEQLCAIFQNSPVAFRCEIKPGVDARPYPDFVPRVVAMLTAQGRLATTTFSSFLLESLDEIGAASSQPRLWLVSTPVLEQLGLPALLKVAKDHGLPEIGLHIDAVTADIAARTQDAGLAIGAWAAHTPTQITKALDLGLKVFTTDRPSLAIAIRKNRP</sequence>
<dbReference type="OrthoDB" id="9795622at2"/>
<dbReference type="PANTHER" id="PTHR46211:SF14">
    <property type="entry name" value="GLYCEROPHOSPHODIESTER PHOSPHODIESTERASE"/>
    <property type="match status" value="1"/>
</dbReference>
<dbReference type="GO" id="GO:0006629">
    <property type="term" value="P:lipid metabolic process"/>
    <property type="evidence" value="ECO:0007669"/>
    <property type="project" value="InterPro"/>
</dbReference>
<gene>
    <name evidence="2" type="primary">ugpQ</name>
    <name evidence="2" type="ORF">BVG79_00594</name>
</gene>
<evidence type="ECO:0000313" key="2">
    <source>
        <dbReference type="EMBL" id="ARO13946.1"/>
    </source>
</evidence>
<evidence type="ECO:0000313" key="3">
    <source>
        <dbReference type="Proteomes" id="UP000242447"/>
    </source>
</evidence>
<dbReference type="EC" id="3.1.4.46" evidence="2"/>
<dbReference type="RefSeq" id="WP_085787210.1">
    <property type="nucleotide sequence ID" value="NZ_CP019937.1"/>
</dbReference>
<dbReference type="CDD" id="cd08565">
    <property type="entry name" value="GDPD_pAtGDE_like"/>
    <property type="match status" value="1"/>
</dbReference>